<evidence type="ECO:0008006" key="3">
    <source>
        <dbReference type="Google" id="ProtNLM"/>
    </source>
</evidence>
<dbReference type="EMBL" id="JBJYXY010000001">
    <property type="protein sequence ID" value="MFN2976134.1"/>
    <property type="molecule type" value="Genomic_DNA"/>
</dbReference>
<protein>
    <recommendedName>
        <fullName evidence="3">Addiction module component</fullName>
    </recommendedName>
</protein>
<sequence length="68" mass="7916">MSEQRRLTEHEGLRAMFFYLDEIWSKMPQTEIGAVLSEIQMLRNGEPADRAVIGDWHDAVLKALRETQ</sequence>
<evidence type="ECO:0000313" key="2">
    <source>
        <dbReference type="Proteomes" id="UP001634747"/>
    </source>
</evidence>
<gene>
    <name evidence="1" type="ORF">ACK2TP_10195</name>
</gene>
<accession>A0ABW9KNP7</accession>
<reference evidence="1 2" key="1">
    <citation type="submission" date="2024-12" db="EMBL/GenBank/DDBJ databases">
        <authorList>
            <person name="Lee Y."/>
        </authorList>
    </citation>
    <scope>NUCLEOTIDE SEQUENCE [LARGE SCALE GENOMIC DNA]</scope>
    <source>
        <strain evidence="1 2">03SUJ4</strain>
    </source>
</reference>
<keyword evidence="2" id="KW-1185">Reference proteome</keyword>
<dbReference type="RefSeq" id="WP_263412376.1">
    <property type="nucleotide sequence ID" value="NZ_BAABBH010000001.1"/>
</dbReference>
<organism evidence="1 2">
    <name type="scientific">Terriglobus aquaticus</name>
    <dbReference type="NCBI Taxonomy" id="940139"/>
    <lineage>
        <taxon>Bacteria</taxon>
        <taxon>Pseudomonadati</taxon>
        <taxon>Acidobacteriota</taxon>
        <taxon>Terriglobia</taxon>
        <taxon>Terriglobales</taxon>
        <taxon>Acidobacteriaceae</taxon>
        <taxon>Terriglobus</taxon>
    </lineage>
</organism>
<dbReference type="Proteomes" id="UP001634747">
    <property type="component" value="Unassembled WGS sequence"/>
</dbReference>
<name>A0ABW9KNP7_9BACT</name>
<evidence type="ECO:0000313" key="1">
    <source>
        <dbReference type="EMBL" id="MFN2976134.1"/>
    </source>
</evidence>
<proteinExistence type="predicted"/>
<comment type="caution">
    <text evidence="1">The sequence shown here is derived from an EMBL/GenBank/DDBJ whole genome shotgun (WGS) entry which is preliminary data.</text>
</comment>